<feature type="transmembrane region" description="Helical" evidence="1">
    <location>
        <begin position="96"/>
        <end position="123"/>
    </location>
</feature>
<keyword evidence="1" id="KW-0472">Membrane</keyword>
<feature type="transmembrane region" description="Helical" evidence="1">
    <location>
        <begin position="17"/>
        <end position="45"/>
    </location>
</feature>
<keyword evidence="1" id="KW-0812">Transmembrane</keyword>
<organism evidence="2 3">
    <name type="scientific">Hymenobacter glacieicola</name>
    <dbReference type="NCBI Taxonomy" id="1562124"/>
    <lineage>
        <taxon>Bacteria</taxon>
        <taxon>Pseudomonadati</taxon>
        <taxon>Bacteroidota</taxon>
        <taxon>Cytophagia</taxon>
        <taxon>Cytophagales</taxon>
        <taxon>Hymenobacteraceae</taxon>
        <taxon>Hymenobacter</taxon>
    </lineage>
</organism>
<reference evidence="3" key="1">
    <citation type="journal article" date="2019" name="Int. J. Syst. Evol. Microbiol.">
        <title>The Global Catalogue of Microorganisms (GCM) 10K type strain sequencing project: providing services to taxonomists for standard genome sequencing and annotation.</title>
        <authorList>
            <consortium name="The Broad Institute Genomics Platform"/>
            <consortium name="The Broad Institute Genome Sequencing Center for Infectious Disease"/>
            <person name="Wu L."/>
            <person name="Ma J."/>
        </authorList>
    </citation>
    <scope>NUCLEOTIDE SEQUENCE [LARGE SCALE GENOMIC DNA]</scope>
    <source>
        <strain evidence="3">CGMCC 1.12990</strain>
    </source>
</reference>
<comment type="caution">
    <text evidence="2">The sequence shown here is derived from an EMBL/GenBank/DDBJ whole genome shotgun (WGS) entry which is preliminary data.</text>
</comment>
<feature type="transmembrane region" description="Helical" evidence="1">
    <location>
        <begin position="57"/>
        <end position="76"/>
    </location>
</feature>
<evidence type="ECO:0000313" key="2">
    <source>
        <dbReference type="EMBL" id="GGG31861.1"/>
    </source>
</evidence>
<dbReference type="RefSeq" id="WP_188556271.1">
    <property type="nucleotide sequence ID" value="NZ_BMGS01000001.1"/>
</dbReference>
<accession>A0ABQ1WIP0</accession>
<proteinExistence type="predicted"/>
<keyword evidence="1" id="KW-1133">Transmembrane helix</keyword>
<protein>
    <submittedName>
        <fullName evidence="2">Uncharacterized protein</fullName>
    </submittedName>
</protein>
<dbReference type="EMBL" id="BMGS01000001">
    <property type="protein sequence ID" value="GGG31861.1"/>
    <property type="molecule type" value="Genomic_DNA"/>
</dbReference>
<sequence>MPSSSSSASWLEQLLVFIWYTVLPAVSGRLWVGLAVLVFSALNLLLCEEIWPHTPQAAELFMACLCGGLLVVPWLVARMVQRVTAGVSGWFWRLLWHLATVGCYAAAGLLLVSAFIGLVVVVVE</sequence>
<name>A0ABQ1WIP0_9BACT</name>
<keyword evidence="3" id="KW-1185">Reference proteome</keyword>
<evidence type="ECO:0000313" key="3">
    <source>
        <dbReference type="Proteomes" id="UP000601361"/>
    </source>
</evidence>
<dbReference type="Proteomes" id="UP000601361">
    <property type="component" value="Unassembled WGS sequence"/>
</dbReference>
<gene>
    <name evidence="2" type="ORF">GCM10011378_05500</name>
</gene>
<evidence type="ECO:0000256" key="1">
    <source>
        <dbReference type="SAM" id="Phobius"/>
    </source>
</evidence>